<evidence type="ECO:0000313" key="2">
    <source>
        <dbReference type="EMBL" id="RZC42335.1"/>
    </source>
</evidence>
<feature type="non-terminal residue" evidence="2">
    <location>
        <position position="118"/>
    </location>
</feature>
<feature type="domain" description="Transposable element P transposase-like RNase H" evidence="1">
    <location>
        <begin position="33"/>
        <end position="117"/>
    </location>
</feature>
<keyword evidence="3" id="KW-1185">Reference proteome</keyword>
<dbReference type="EMBL" id="QDEB01009041">
    <property type="protein sequence ID" value="RZC42335.1"/>
    <property type="molecule type" value="Genomic_DNA"/>
</dbReference>
<protein>
    <recommendedName>
        <fullName evidence="1">Transposable element P transposase-like RNase H domain-containing protein</fullName>
    </recommendedName>
</protein>
<dbReference type="AlphaFoldDB" id="A0A482WBE7"/>
<sequence>AALLKSQFNNCEKKKPLWTNETKVFALALYKRGPKYCSLIFDEVLLSQNITYCKLTDQFVGYVDMGSLGRQNILANHALVFMVHGLSSSWRQPLAYYFTRDIVKTDDLKHLVNEIIEA</sequence>
<organism evidence="2 3">
    <name type="scientific">Asbolus verrucosus</name>
    <name type="common">Desert ironclad beetle</name>
    <dbReference type="NCBI Taxonomy" id="1661398"/>
    <lineage>
        <taxon>Eukaryota</taxon>
        <taxon>Metazoa</taxon>
        <taxon>Ecdysozoa</taxon>
        <taxon>Arthropoda</taxon>
        <taxon>Hexapoda</taxon>
        <taxon>Insecta</taxon>
        <taxon>Pterygota</taxon>
        <taxon>Neoptera</taxon>
        <taxon>Endopterygota</taxon>
        <taxon>Coleoptera</taxon>
        <taxon>Polyphaga</taxon>
        <taxon>Cucujiformia</taxon>
        <taxon>Tenebrionidae</taxon>
        <taxon>Pimeliinae</taxon>
        <taxon>Asbolus</taxon>
    </lineage>
</organism>
<comment type="caution">
    <text evidence="2">The sequence shown here is derived from an EMBL/GenBank/DDBJ whole genome shotgun (WGS) entry which is preliminary data.</text>
</comment>
<proteinExistence type="predicted"/>
<name>A0A482WBE7_ASBVE</name>
<dbReference type="Pfam" id="PF21787">
    <property type="entry name" value="TNP-like_RNaseH_N"/>
    <property type="match status" value="1"/>
</dbReference>
<feature type="non-terminal residue" evidence="2">
    <location>
        <position position="1"/>
    </location>
</feature>
<dbReference type="Proteomes" id="UP000292052">
    <property type="component" value="Unassembled WGS sequence"/>
</dbReference>
<dbReference type="OrthoDB" id="6768659at2759"/>
<accession>A0A482WBE7</accession>
<evidence type="ECO:0000313" key="3">
    <source>
        <dbReference type="Proteomes" id="UP000292052"/>
    </source>
</evidence>
<evidence type="ECO:0000259" key="1">
    <source>
        <dbReference type="Pfam" id="PF21787"/>
    </source>
</evidence>
<reference evidence="2 3" key="1">
    <citation type="submission" date="2017-03" db="EMBL/GenBank/DDBJ databases">
        <title>Genome of the blue death feigning beetle - Asbolus verrucosus.</title>
        <authorList>
            <person name="Rider S.D."/>
        </authorList>
    </citation>
    <scope>NUCLEOTIDE SEQUENCE [LARGE SCALE GENOMIC DNA]</scope>
    <source>
        <strain evidence="2">Butters</strain>
        <tissue evidence="2">Head and leg muscle</tissue>
    </source>
</reference>
<gene>
    <name evidence="2" type="ORF">BDFB_013166</name>
</gene>
<dbReference type="InterPro" id="IPR048365">
    <property type="entry name" value="TNP-like_RNaseH_N"/>
</dbReference>